<dbReference type="PANTHER" id="PTHR35290:SF2">
    <property type="entry name" value="PROTEIN CASPARIAN STRIP INTEGRITY FACTOR 1"/>
    <property type="match status" value="1"/>
</dbReference>
<dbReference type="OrthoDB" id="1921961at2759"/>
<evidence type="ECO:0000256" key="1">
    <source>
        <dbReference type="SAM" id="SignalP"/>
    </source>
</evidence>
<organism evidence="2 3">
    <name type="scientific">Vanilla planifolia</name>
    <name type="common">Vanilla</name>
    <dbReference type="NCBI Taxonomy" id="51239"/>
    <lineage>
        <taxon>Eukaryota</taxon>
        <taxon>Viridiplantae</taxon>
        <taxon>Streptophyta</taxon>
        <taxon>Embryophyta</taxon>
        <taxon>Tracheophyta</taxon>
        <taxon>Spermatophyta</taxon>
        <taxon>Magnoliopsida</taxon>
        <taxon>Liliopsida</taxon>
        <taxon>Asparagales</taxon>
        <taxon>Orchidaceae</taxon>
        <taxon>Vanilloideae</taxon>
        <taxon>Vanilleae</taxon>
        <taxon>Vanilla</taxon>
    </lineage>
</organism>
<comment type="caution">
    <text evidence="2">The sequence shown here is derived from an EMBL/GenBank/DDBJ whole genome shotgun (WGS) entry which is preliminary data.</text>
</comment>
<reference evidence="2 3" key="1">
    <citation type="journal article" date="2020" name="Nat. Food">
        <title>A phased Vanilla planifolia genome enables genetic improvement of flavour and production.</title>
        <authorList>
            <person name="Hasing T."/>
            <person name="Tang H."/>
            <person name="Brym M."/>
            <person name="Khazi F."/>
            <person name="Huang T."/>
            <person name="Chambers A.H."/>
        </authorList>
    </citation>
    <scope>NUCLEOTIDE SEQUENCE [LARGE SCALE GENOMIC DNA]</scope>
    <source>
        <tissue evidence="2">Leaf</tissue>
    </source>
</reference>
<accession>A0A835UM87</accession>
<feature type="signal peptide" evidence="1">
    <location>
        <begin position="1"/>
        <end position="28"/>
    </location>
</feature>
<sequence length="105" mass="11736">MLLQMKIKQYSAFLSLLMLASFVFVSSAGGHRKFMSNFPREIEKKGAVGIRHRILWVKAKDYENYEPAPSLSKPVFKNSVISPRFLNTVGLAIVAHPSALGKKEA</sequence>
<dbReference type="AlphaFoldDB" id="A0A835UM87"/>
<gene>
    <name evidence="2" type="ORF">HPP92_018417</name>
</gene>
<keyword evidence="3" id="KW-1185">Reference proteome</keyword>
<name>A0A835UM87_VANPL</name>
<evidence type="ECO:0000313" key="2">
    <source>
        <dbReference type="EMBL" id="KAG0466837.1"/>
    </source>
</evidence>
<feature type="chain" id="PRO_5032545815" evidence="1">
    <location>
        <begin position="29"/>
        <end position="105"/>
    </location>
</feature>
<evidence type="ECO:0000313" key="3">
    <source>
        <dbReference type="Proteomes" id="UP000636800"/>
    </source>
</evidence>
<dbReference type="PANTHER" id="PTHR35290">
    <property type="entry name" value="PROTEIN CASPARIAN STRIP INTEGRITY FACTOR 1-RELATED"/>
    <property type="match status" value="1"/>
</dbReference>
<dbReference type="EMBL" id="JADCNL010000009">
    <property type="protein sequence ID" value="KAG0466837.1"/>
    <property type="molecule type" value="Genomic_DNA"/>
</dbReference>
<dbReference type="Proteomes" id="UP000636800">
    <property type="component" value="Unassembled WGS sequence"/>
</dbReference>
<dbReference type="InterPro" id="IPR038974">
    <property type="entry name" value="CIF1/2"/>
</dbReference>
<keyword evidence="1" id="KW-0732">Signal</keyword>
<protein>
    <submittedName>
        <fullName evidence="2">Uncharacterized protein</fullName>
    </submittedName>
</protein>
<proteinExistence type="predicted"/>